<dbReference type="AlphaFoldDB" id="A0A559JQN6"/>
<dbReference type="InterPro" id="IPR000515">
    <property type="entry name" value="MetI-like"/>
</dbReference>
<dbReference type="CDD" id="cd06261">
    <property type="entry name" value="TM_PBP2"/>
    <property type="match status" value="1"/>
</dbReference>
<keyword evidence="2 7" id="KW-0813">Transport</keyword>
<keyword evidence="6 7" id="KW-0472">Membrane</keyword>
<dbReference type="Proteomes" id="UP000316330">
    <property type="component" value="Unassembled WGS sequence"/>
</dbReference>
<dbReference type="InterPro" id="IPR035906">
    <property type="entry name" value="MetI-like_sf"/>
</dbReference>
<evidence type="ECO:0000256" key="2">
    <source>
        <dbReference type="ARBA" id="ARBA00022448"/>
    </source>
</evidence>
<evidence type="ECO:0000313" key="9">
    <source>
        <dbReference type="EMBL" id="TVY02180.1"/>
    </source>
</evidence>
<feature type="transmembrane region" description="Helical" evidence="7">
    <location>
        <begin position="155"/>
        <end position="179"/>
    </location>
</feature>
<feature type="domain" description="ABC transmembrane type-1" evidence="8">
    <location>
        <begin position="72"/>
        <end position="281"/>
    </location>
</feature>
<name>A0A559JQN6_9BACL</name>
<dbReference type="RefSeq" id="WP_144699813.1">
    <property type="nucleotide sequence ID" value="NZ_VNJJ01000003.1"/>
</dbReference>
<dbReference type="EMBL" id="VNJJ01000003">
    <property type="protein sequence ID" value="TVY02180.1"/>
    <property type="molecule type" value="Genomic_DNA"/>
</dbReference>
<dbReference type="PANTHER" id="PTHR30193">
    <property type="entry name" value="ABC TRANSPORTER PERMEASE PROTEIN"/>
    <property type="match status" value="1"/>
</dbReference>
<keyword evidence="5 7" id="KW-1133">Transmembrane helix</keyword>
<reference evidence="9 10" key="1">
    <citation type="submission" date="2019-07" db="EMBL/GenBank/DDBJ databases">
        <authorList>
            <person name="Kim J."/>
        </authorList>
    </citation>
    <scope>NUCLEOTIDE SEQUENCE [LARGE SCALE GENOMIC DNA]</scope>
    <source>
        <strain evidence="9 10">G13</strain>
    </source>
</reference>
<dbReference type="PANTHER" id="PTHR30193:SF37">
    <property type="entry name" value="INNER MEMBRANE ABC TRANSPORTER PERMEASE PROTEIN YCJO"/>
    <property type="match status" value="1"/>
</dbReference>
<evidence type="ECO:0000256" key="5">
    <source>
        <dbReference type="ARBA" id="ARBA00022989"/>
    </source>
</evidence>
<dbReference type="GO" id="GO:0005886">
    <property type="term" value="C:plasma membrane"/>
    <property type="evidence" value="ECO:0007669"/>
    <property type="project" value="UniProtKB-SubCell"/>
</dbReference>
<evidence type="ECO:0000256" key="3">
    <source>
        <dbReference type="ARBA" id="ARBA00022475"/>
    </source>
</evidence>
<sequence>MKSLGSMIRREMWYILFLVPGVLLFAFTVITPFLQGVRYSFTNWDGISRKLTYIGWDNYVNAFQDPVVLTVLGNTFKYAIILTIVVNVISVLLALLLDSYLPLRNLFRTIFFLPGIISVVLAGFIWSYNYSQGVPKLLSYFGLDVTSPLGNPDQALIGLIIVAVWQGVGTPMIIYLAGLQNIPAELMESARIDGAGPVRIFRSVTLPLLAPSVTINMLLVLTGALKVFDLVFVTTNGGPAFATEVIATFIYKNAFSSYKAGYGMALSMIFFVILVIVTIVQVSFFRKREVEV</sequence>
<organism evidence="9 10">
    <name type="scientific">Cohnella terricola</name>
    <dbReference type="NCBI Taxonomy" id="1289167"/>
    <lineage>
        <taxon>Bacteria</taxon>
        <taxon>Bacillati</taxon>
        <taxon>Bacillota</taxon>
        <taxon>Bacilli</taxon>
        <taxon>Bacillales</taxon>
        <taxon>Paenibacillaceae</taxon>
        <taxon>Cohnella</taxon>
    </lineage>
</organism>
<gene>
    <name evidence="9" type="ORF">FPZ45_06995</name>
</gene>
<feature type="transmembrane region" description="Helical" evidence="7">
    <location>
        <begin position="109"/>
        <end position="128"/>
    </location>
</feature>
<dbReference type="SUPFAM" id="SSF161098">
    <property type="entry name" value="MetI-like"/>
    <property type="match status" value="1"/>
</dbReference>
<evidence type="ECO:0000256" key="6">
    <source>
        <dbReference type="ARBA" id="ARBA00023136"/>
    </source>
</evidence>
<dbReference type="Pfam" id="PF00528">
    <property type="entry name" value="BPD_transp_1"/>
    <property type="match status" value="1"/>
</dbReference>
<comment type="similarity">
    <text evidence="7">Belongs to the binding-protein-dependent transport system permease family.</text>
</comment>
<comment type="caution">
    <text evidence="9">The sequence shown here is derived from an EMBL/GenBank/DDBJ whole genome shotgun (WGS) entry which is preliminary data.</text>
</comment>
<dbReference type="PROSITE" id="PS50928">
    <property type="entry name" value="ABC_TM1"/>
    <property type="match status" value="1"/>
</dbReference>
<feature type="transmembrane region" description="Helical" evidence="7">
    <location>
        <begin position="78"/>
        <end position="97"/>
    </location>
</feature>
<comment type="subcellular location">
    <subcellularLocation>
        <location evidence="1 7">Cell membrane</location>
        <topology evidence="1 7">Multi-pass membrane protein</topology>
    </subcellularLocation>
</comment>
<feature type="transmembrane region" description="Helical" evidence="7">
    <location>
        <begin position="200"/>
        <end position="224"/>
    </location>
</feature>
<dbReference type="OrthoDB" id="9786413at2"/>
<evidence type="ECO:0000256" key="1">
    <source>
        <dbReference type="ARBA" id="ARBA00004651"/>
    </source>
</evidence>
<accession>A0A559JQN6</accession>
<feature type="transmembrane region" description="Helical" evidence="7">
    <location>
        <begin position="12"/>
        <end position="34"/>
    </location>
</feature>
<evidence type="ECO:0000259" key="8">
    <source>
        <dbReference type="PROSITE" id="PS50928"/>
    </source>
</evidence>
<keyword evidence="3" id="KW-1003">Cell membrane</keyword>
<proteinExistence type="inferred from homology"/>
<evidence type="ECO:0000256" key="4">
    <source>
        <dbReference type="ARBA" id="ARBA00022692"/>
    </source>
</evidence>
<dbReference type="GO" id="GO:0055085">
    <property type="term" value="P:transmembrane transport"/>
    <property type="evidence" value="ECO:0007669"/>
    <property type="project" value="InterPro"/>
</dbReference>
<evidence type="ECO:0000256" key="7">
    <source>
        <dbReference type="RuleBase" id="RU363032"/>
    </source>
</evidence>
<evidence type="ECO:0000313" key="10">
    <source>
        <dbReference type="Proteomes" id="UP000316330"/>
    </source>
</evidence>
<keyword evidence="4 7" id="KW-0812">Transmembrane</keyword>
<protein>
    <submittedName>
        <fullName evidence="9">Sugar ABC transporter permease</fullName>
    </submittedName>
</protein>
<dbReference type="Gene3D" id="1.10.3720.10">
    <property type="entry name" value="MetI-like"/>
    <property type="match status" value="1"/>
</dbReference>
<keyword evidence="10" id="KW-1185">Reference proteome</keyword>
<feature type="transmembrane region" description="Helical" evidence="7">
    <location>
        <begin position="263"/>
        <end position="285"/>
    </location>
</feature>
<dbReference type="InterPro" id="IPR051393">
    <property type="entry name" value="ABC_transporter_permease"/>
</dbReference>